<keyword evidence="6 11" id="KW-0547">Nucleotide-binding</keyword>
<dbReference type="CDD" id="cd01170">
    <property type="entry name" value="THZ_kinase"/>
    <property type="match status" value="1"/>
</dbReference>
<comment type="function">
    <text evidence="11">Catalyzes the phosphorylation of the hydroxyl group of 4-methyl-5-beta-hydroxyethylthiazole (THZ).</text>
</comment>
<dbReference type="GO" id="GO:0009229">
    <property type="term" value="P:thiamine diphosphate biosynthetic process"/>
    <property type="evidence" value="ECO:0007669"/>
    <property type="project" value="UniProtKB-UniRule"/>
</dbReference>
<dbReference type="OrthoDB" id="214286at2157"/>
<keyword evidence="8 11" id="KW-0067">ATP-binding</keyword>
<evidence type="ECO:0000256" key="8">
    <source>
        <dbReference type="ARBA" id="ARBA00022840"/>
    </source>
</evidence>
<keyword evidence="5 11" id="KW-0479">Metal-binding</keyword>
<keyword evidence="10 11" id="KW-0784">Thiamine biosynthesis</keyword>
<dbReference type="GO" id="GO:0004417">
    <property type="term" value="F:hydroxyethylthiazole kinase activity"/>
    <property type="evidence" value="ECO:0007669"/>
    <property type="project" value="UniProtKB-UniRule"/>
</dbReference>
<reference evidence="12" key="1">
    <citation type="submission" date="2014-12" db="EMBL/GenBank/DDBJ databases">
        <authorList>
            <person name="Huang H.-H."/>
            <person name="Chen S.-C."/>
            <person name="Lai M.-C."/>
        </authorList>
    </citation>
    <scope>NUCLEOTIDE SEQUENCE</scope>
    <source>
        <strain evidence="12">K1F9705b</strain>
    </source>
</reference>
<sequence>MPLFSPHDQYVRVKQHCGELLSEVRKERPLVHHITNTVTINDCANITLAAGAAPVMAGAAEEAVEMAGIASSLVLNIGTLWPGQVDVMIIAGKAANERGIPVILDPVGVGATTLRTESALRILRECNVTILKGNEGEIGVLAGSGGTVRGVDSYGCSGDPVDVARRCAEVTGTVVAMTGEIDVVTGDGEVYLIRNGHPMMDRLSGTGCMAASLVGAFAAVASSPSKAAVAALAAFGRAGEIAAPGAAGPYSFRTGLFDALYSLSPEDLRDGTQVEIRRGI</sequence>
<dbReference type="EC" id="2.7.1.50" evidence="11"/>
<feature type="binding site" evidence="11">
    <location>
        <position position="56"/>
    </location>
    <ligand>
        <name>substrate</name>
    </ligand>
</feature>
<dbReference type="Proteomes" id="UP000730161">
    <property type="component" value="Unassembled WGS sequence"/>
</dbReference>
<keyword evidence="4 11" id="KW-0808">Transferase</keyword>
<keyword evidence="9 11" id="KW-0460">Magnesium</keyword>
<protein>
    <recommendedName>
        <fullName evidence="11">Hydroxyethylthiazole kinase</fullName>
        <ecNumber evidence="11">2.7.1.50</ecNumber>
    </recommendedName>
    <alternativeName>
        <fullName evidence="11">4-methyl-5-beta-hydroxyethylthiazole kinase</fullName>
        <shortName evidence="11">TH kinase</shortName>
        <shortName evidence="11">Thz kinase</shortName>
    </alternativeName>
</protein>
<evidence type="ECO:0000256" key="7">
    <source>
        <dbReference type="ARBA" id="ARBA00022777"/>
    </source>
</evidence>
<dbReference type="PRINTS" id="PR01099">
    <property type="entry name" value="HYETHTZKNASE"/>
</dbReference>
<comment type="similarity">
    <text evidence="11">Belongs to the Thz kinase family.</text>
</comment>
<feature type="binding site" evidence="11">
    <location>
        <position position="178"/>
    </location>
    <ligand>
        <name>ATP</name>
        <dbReference type="ChEBI" id="CHEBI:30616"/>
    </ligand>
</feature>
<evidence type="ECO:0000256" key="2">
    <source>
        <dbReference type="ARBA" id="ARBA00001946"/>
    </source>
</evidence>
<dbReference type="InterPro" id="IPR000417">
    <property type="entry name" value="Hyethyz_kinase"/>
</dbReference>
<evidence type="ECO:0000256" key="3">
    <source>
        <dbReference type="ARBA" id="ARBA00004868"/>
    </source>
</evidence>
<dbReference type="HAMAP" id="MF_00228">
    <property type="entry name" value="Thz_kinase"/>
    <property type="match status" value="1"/>
</dbReference>
<evidence type="ECO:0000256" key="9">
    <source>
        <dbReference type="ARBA" id="ARBA00022842"/>
    </source>
</evidence>
<dbReference type="PIRSF" id="PIRSF000513">
    <property type="entry name" value="Thz_kinase"/>
    <property type="match status" value="1"/>
</dbReference>
<evidence type="ECO:0000313" key="12">
    <source>
        <dbReference type="EMBL" id="MBR1368994.1"/>
    </source>
</evidence>
<dbReference type="GO" id="GO:0009228">
    <property type="term" value="P:thiamine biosynthetic process"/>
    <property type="evidence" value="ECO:0007669"/>
    <property type="project" value="UniProtKB-KW"/>
</dbReference>
<dbReference type="Gene3D" id="3.40.1190.20">
    <property type="match status" value="1"/>
</dbReference>
<dbReference type="Pfam" id="PF02110">
    <property type="entry name" value="HK"/>
    <property type="match status" value="1"/>
</dbReference>
<name>A0A8J8B5F0_9EURY</name>
<dbReference type="NCBIfam" id="NF006830">
    <property type="entry name" value="PRK09355.1"/>
    <property type="match status" value="1"/>
</dbReference>
<evidence type="ECO:0000256" key="5">
    <source>
        <dbReference type="ARBA" id="ARBA00022723"/>
    </source>
</evidence>
<accession>A0A8J8B5F0</accession>
<keyword evidence="13" id="KW-1185">Reference proteome</keyword>
<dbReference type="GO" id="GO:0000287">
    <property type="term" value="F:magnesium ion binding"/>
    <property type="evidence" value="ECO:0007669"/>
    <property type="project" value="UniProtKB-UniRule"/>
</dbReference>
<gene>
    <name evidence="11" type="primary">thiM</name>
    <name evidence="12" type="ORF">RJ53_05545</name>
</gene>
<feature type="binding site" evidence="11">
    <location>
        <position position="205"/>
    </location>
    <ligand>
        <name>substrate</name>
    </ligand>
</feature>
<organism evidence="12 13">
    <name type="scientific">Methanocalculus chunghsingensis</name>
    <dbReference type="NCBI Taxonomy" id="156457"/>
    <lineage>
        <taxon>Archaea</taxon>
        <taxon>Methanobacteriati</taxon>
        <taxon>Methanobacteriota</taxon>
        <taxon>Stenosarchaea group</taxon>
        <taxon>Methanomicrobia</taxon>
        <taxon>Methanomicrobiales</taxon>
        <taxon>Methanocalculaceae</taxon>
        <taxon>Methanocalculus</taxon>
    </lineage>
</organism>
<evidence type="ECO:0000256" key="6">
    <source>
        <dbReference type="ARBA" id="ARBA00022741"/>
    </source>
</evidence>
<dbReference type="AlphaFoldDB" id="A0A8J8B5F0"/>
<dbReference type="SUPFAM" id="SSF53613">
    <property type="entry name" value="Ribokinase-like"/>
    <property type="match status" value="1"/>
</dbReference>
<keyword evidence="7 11" id="KW-0418">Kinase</keyword>
<evidence type="ECO:0000256" key="11">
    <source>
        <dbReference type="HAMAP-Rule" id="MF_00228"/>
    </source>
</evidence>
<evidence type="ECO:0000313" key="13">
    <source>
        <dbReference type="Proteomes" id="UP000730161"/>
    </source>
</evidence>
<comment type="cofactor">
    <cofactor evidence="2 11">
        <name>Mg(2+)</name>
        <dbReference type="ChEBI" id="CHEBI:18420"/>
    </cofactor>
</comment>
<dbReference type="GO" id="GO:0005524">
    <property type="term" value="F:ATP binding"/>
    <property type="evidence" value="ECO:0007669"/>
    <property type="project" value="UniProtKB-UniRule"/>
</dbReference>
<dbReference type="UniPathway" id="UPA00060">
    <property type="reaction ID" value="UER00139"/>
</dbReference>
<evidence type="ECO:0000256" key="4">
    <source>
        <dbReference type="ARBA" id="ARBA00022679"/>
    </source>
</evidence>
<dbReference type="NCBIfam" id="TIGR00694">
    <property type="entry name" value="thiM"/>
    <property type="match status" value="1"/>
</dbReference>
<comment type="caution">
    <text evidence="12">The sequence shown here is derived from an EMBL/GenBank/DDBJ whole genome shotgun (WGS) entry which is preliminary data.</text>
</comment>
<comment type="catalytic activity">
    <reaction evidence="1 11">
        <text>5-(2-hydroxyethyl)-4-methylthiazole + ATP = 4-methyl-5-(2-phosphooxyethyl)-thiazole + ADP + H(+)</text>
        <dbReference type="Rhea" id="RHEA:24212"/>
        <dbReference type="ChEBI" id="CHEBI:15378"/>
        <dbReference type="ChEBI" id="CHEBI:17957"/>
        <dbReference type="ChEBI" id="CHEBI:30616"/>
        <dbReference type="ChEBI" id="CHEBI:58296"/>
        <dbReference type="ChEBI" id="CHEBI:456216"/>
        <dbReference type="EC" id="2.7.1.50"/>
    </reaction>
</comment>
<evidence type="ECO:0000256" key="10">
    <source>
        <dbReference type="ARBA" id="ARBA00022977"/>
    </source>
</evidence>
<comment type="pathway">
    <text evidence="3 11">Cofactor biosynthesis; thiamine diphosphate biosynthesis; 4-methyl-5-(2-phosphoethyl)-thiazole from 5-(2-hydroxyethyl)-4-methylthiazole: step 1/1.</text>
</comment>
<dbReference type="InterPro" id="IPR029056">
    <property type="entry name" value="Ribokinase-like"/>
</dbReference>
<dbReference type="EMBL" id="JWHL01000007">
    <property type="protein sequence ID" value="MBR1368994.1"/>
    <property type="molecule type" value="Genomic_DNA"/>
</dbReference>
<proteinExistence type="inferred from homology"/>
<evidence type="ECO:0000256" key="1">
    <source>
        <dbReference type="ARBA" id="ARBA00001771"/>
    </source>
</evidence>
<feature type="binding site" evidence="11">
    <location>
        <position position="132"/>
    </location>
    <ligand>
        <name>ATP</name>
        <dbReference type="ChEBI" id="CHEBI:30616"/>
    </ligand>
</feature>